<dbReference type="SMART" id="SM01208">
    <property type="entry name" value="G5"/>
    <property type="match status" value="1"/>
</dbReference>
<dbReference type="RefSeq" id="WP_151843858.1">
    <property type="nucleotide sequence ID" value="NZ_WBZJ01000001.1"/>
</dbReference>
<evidence type="ECO:0000256" key="4">
    <source>
        <dbReference type="SAM" id="MobiDB-lite"/>
    </source>
</evidence>
<organism evidence="6 7">
    <name type="scientific">Corynebacterium zhongnanshanii</name>
    <dbReference type="NCBI Taxonomy" id="2768834"/>
    <lineage>
        <taxon>Bacteria</taxon>
        <taxon>Bacillati</taxon>
        <taxon>Actinomycetota</taxon>
        <taxon>Actinomycetes</taxon>
        <taxon>Mycobacteriales</taxon>
        <taxon>Corynebacteriaceae</taxon>
        <taxon>Corynebacterium</taxon>
    </lineage>
</organism>
<dbReference type="PROSITE" id="PS51109">
    <property type="entry name" value="G5"/>
    <property type="match status" value="1"/>
</dbReference>
<evidence type="ECO:0000256" key="2">
    <source>
        <dbReference type="ARBA" id="ARBA00022729"/>
    </source>
</evidence>
<proteinExistence type="inferred from homology"/>
<dbReference type="InterPro" id="IPR051933">
    <property type="entry name" value="Resuscitation_pf_RpfB"/>
</dbReference>
<feature type="compositionally biased region" description="Basic and acidic residues" evidence="4">
    <location>
        <begin position="239"/>
        <end position="251"/>
    </location>
</feature>
<dbReference type="Gene3D" id="2.20.230.10">
    <property type="entry name" value="Resuscitation-promoting factor rpfb"/>
    <property type="match status" value="1"/>
</dbReference>
<keyword evidence="3" id="KW-0378">Hydrolase</keyword>
<dbReference type="CDD" id="cd13925">
    <property type="entry name" value="RPF"/>
    <property type="match status" value="1"/>
</dbReference>
<evidence type="ECO:0000256" key="3">
    <source>
        <dbReference type="ARBA" id="ARBA00022801"/>
    </source>
</evidence>
<evidence type="ECO:0000259" key="5">
    <source>
        <dbReference type="PROSITE" id="PS51109"/>
    </source>
</evidence>
<dbReference type="InterPro" id="IPR010618">
    <property type="entry name" value="RPF"/>
</dbReference>
<dbReference type="EMBL" id="WBZJ01000001">
    <property type="protein sequence ID" value="KAB3523058.1"/>
    <property type="molecule type" value="Genomic_DNA"/>
</dbReference>
<accession>A0ABQ6VFI1</accession>
<dbReference type="InterPro" id="IPR011098">
    <property type="entry name" value="G5_dom"/>
</dbReference>
<comment type="caution">
    <text evidence="6">The sequence shown here is derived from an EMBL/GenBank/DDBJ whole genome shotgun (WGS) entry which is preliminary data.</text>
</comment>
<dbReference type="Pfam" id="PF03990">
    <property type="entry name" value="DUF348"/>
    <property type="match status" value="3"/>
</dbReference>
<comment type="similarity">
    <text evidence="1">Belongs to the transglycosylase family. Rpf subfamily.</text>
</comment>
<dbReference type="InterPro" id="IPR023346">
    <property type="entry name" value="Lysozyme-like_dom_sf"/>
</dbReference>
<dbReference type="PANTHER" id="PTHR39160:SF4">
    <property type="entry name" value="RESUSCITATION-PROMOTING FACTOR RPFB"/>
    <property type="match status" value="1"/>
</dbReference>
<name>A0ABQ6VFI1_9CORY</name>
<evidence type="ECO:0000313" key="6">
    <source>
        <dbReference type="EMBL" id="KAB3523058.1"/>
    </source>
</evidence>
<protein>
    <submittedName>
        <fullName evidence="6">DUF348 domain-containing protein</fullName>
    </submittedName>
</protein>
<reference evidence="6 7" key="1">
    <citation type="submission" date="2019-10" db="EMBL/GenBank/DDBJ databases">
        <title>Corynebacterium sp novel species isolated from the respiratory tract of Marmot.</title>
        <authorList>
            <person name="Zhang G."/>
        </authorList>
    </citation>
    <scope>NUCLEOTIDE SEQUENCE [LARGE SCALE GENOMIC DNA]</scope>
    <source>
        <strain evidence="6 7">336</strain>
    </source>
</reference>
<dbReference type="Pfam" id="PF07501">
    <property type="entry name" value="G5"/>
    <property type="match status" value="1"/>
</dbReference>
<keyword evidence="7" id="KW-1185">Reference proteome</keyword>
<evidence type="ECO:0000256" key="1">
    <source>
        <dbReference type="ARBA" id="ARBA00010830"/>
    </source>
</evidence>
<dbReference type="SUPFAM" id="SSF53955">
    <property type="entry name" value="Lysozyme-like"/>
    <property type="match status" value="1"/>
</dbReference>
<keyword evidence="2" id="KW-0732">Signal</keyword>
<dbReference type="PANTHER" id="PTHR39160">
    <property type="entry name" value="CELL WALL-BINDING PROTEIN YOCH"/>
    <property type="match status" value="1"/>
</dbReference>
<dbReference type="InterPro" id="IPR007137">
    <property type="entry name" value="DUF348"/>
</dbReference>
<feature type="domain" description="G5" evidence="5">
    <location>
        <begin position="210"/>
        <end position="290"/>
    </location>
</feature>
<feature type="region of interest" description="Disordered" evidence="4">
    <location>
        <begin position="229"/>
        <end position="251"/>
    </location>
</feature>
<gene>
    <name evidence="6" type="ORF">F8377_02550</name>
</gene>
<dbReference type="Pfam" id="PF06737">
    <property type="entry name" value="Transglycosylas"/>
    <property type="match status" value="1"/>
</dbReference>
<dbReference type="Gene3D" id="1.10.530.10">
    <property type="match status" value="1"/>
</dbReference>
<sequence length="389" mass="41095">MSPKKKSRLHRINKTSNTPMRVATGGMLATLVVGGGVAVAAHKNVVLDVDGKIINASTMSGDVKGALQAAGVEIDDQDLVTPALSESISDNSHIKVRSSRQVSLVIDGQTQTVNTTADNIRDLLKQLGHNDAESLLSSGASSKIPVDGMNLDITTSKKFTLNNGGKPGTLSLPARTVGEALAMHGKPLGPEDVVEPPADTPLTEGMHIDVFRVTEGEETVEQDIPAPVRYEDDPEMNEGEEKVLDPGAPGREKVTFNVRRENDQETKRDVLNKETLTEPKESVVKRGTKKVATVAASNTGAAAPSVANGSVWDAIAQCESGGNWAINTGNGYQGGLQFSPSTWAGFGGTEYAPAAHMATREQQIAVAERVRASQGWGAWPSCTSKLGLR</sequence>
<evidence type="ECO:0000313" key="7">
    <source>
        <dbReference type="Proteomes" id="UP000436181"/>
    </source>
</evidence>
<dbReference type="Proteomes" id="UP000436181">
    <property type="component" value="Unassembled WGS sequence"/>
</dbReference>